<proteinExistence type="predicted"/>
<sequence length="278" mass="33088">MWKLYYIFLLIKKYTYIEHFPYWKKSIDKNPHISQIFINECQNRSTYLGIYLSNVSDNKCHHAMSYLTDLNANENSSLNVAGCYYFYYWIYADILNNEIKNTDDIKNIYEGLLNIYIKAFKTFNRTHVCEEYKNTFTNDDVRKLTAIYNIYNSIDVLRDLCGSNREDNFCNEIETIINKYNIIRKYTSKEISETKTLTPCSNNIGVHIIITAVVTLLILIISFTIYKFTTFGTWLRDAIIRKKRHWNNTSDDINLFESSDLSSRNLRNNEYDILYHYS</sequence>
<keyword evidence="1" id="KW-0472">Membrane</keyword>
<feature type="transmembrane region" description="Helical" evidence="1">
    <location>
        <begin position="204"/>
        <end position="226"/>
    </location>
</feature>
<dbReference type="RefSeq" id="XP_028547223.1">
    <property type="nucleotide sequence ID" value="XM_028691422.1"/>
</dbReference>
<dbReference type="Proteomes" id="UP000195521">
    <property type="component" value="Unassembled WGS sequence"/>
</dbReference>
<keyword evidence="1" id="KW-0812">Transmembrane</keyword>
<organism evidence="2 3">
    <name type="scientific">Plasmodium gonderi</name>
    <dbReference type="NCBI Taxonomy" id="77519"/>
    <lineage>
        <taxon>Eukaryota</taxon>
        <taxon>Sar</taxon>
        <taxon>Alveolata</taxon>
        <taxon>Apicomplexa</taxon>
        <taxon>Aconoidasida</taxon>
        <taxon>Haemosporida</taxon>
        <taxon>Plasmodiidae</taxon>
        <taxon>Plasmodium</taxon>
        <taxon>Plasmodium (Plasmodium)</taxon>
    </lineage>
</organism>
<name>A0A1Y1JXX9_PLAGO</name>
<dbReference type="GeneID" id="39745442"/>
<dbReference type="EMBL" id="BDQF01000542">
    <property type="protein sequence ID" value="GAW84634.1"/>
    <property type="molecule type" value="Genomic_DNA"/>
</dbReference>
<evidence type="ECO:0000256" key="1">
    <source>
        <dbReference type="SAM" id="Phobius"/>
    </source>
</evidence>
<keyword evidence="1" id="KW-1133">Transmembrane helix</keyword>
<reference evidence="3" key="1">
    <citation type="submission" date="2017-04" db="EMBL/GenBank/DDBJ databases">
        <title>Plasmodium gonderi genome.</title>
        <authorList>
            <person name="Arisue N."/>
            <person name="Honma H."/>
            <person name="Kawai S."/>
            <person name="Tougan T."/>
            <person name="Tanabe K."/>
            <person name="Horii T."/>
        </authorList>
    </citation>
    <scope>NUCLEOTIDE SEQUENCE [LARGE SCALE GENOMIC DNA]</scope>
    <source>
        <strain evidence="3">ATCC 30045</strain>
    </source>
</reference>
<dbReference type="OrthoDB" id="381216at2759"/>
<protein>
    <submittedName>
        <fullName evidence="2">Variable surface protein</fullName>
    </submittedName>
</protein>
<evidence type="ECO:0000313" key="3">
    <source>
        <dbReference type="Proteomes" id="UP000195521"/>
    </source>
</evidence>
<keyword evidence="3" id="KW-1185">Reference proteome</keyword>
<comment type="caution">
    <text evidence="2">The sequence shown here is derived from an EMBL/GenBank/DDBJ whole genome shotgun (WGS) entry which is preliminary data.</text>
</comment>
<evidence type="ECO:0000313" key="2">
    <source>
        <dbReference type="EMBL" id="GAW84634.1"/>
    </source>
</evidence>
<gene>
    <name evidence="2" type="ORF">PGO_004110</name>
</gene>
<accession>A0A1Y1JXX9</accession>
<dbReference type="AlphaFoldDB" id="A0A1Y1JXX9"/>